<keyword evidence="1" id="KW-0732">Signal</keyword>
<evidence type="ECO:0000313" key="3">
    <source>
        <dbReference type="Proteomes" id="UP000184501"/>
    </source>
</evidence>
<evidence type="ECO:0000256" key="1">
    <source>
        <dbReference type="SAM" id="SignalP"/>
    </source>
</evidence>
<dbReference type="OrthoDB" id="8871309at2"/>
<sequence>MNRANARGRLGRLRWAALVAVVMTGVLAGTASAAPGPAQDNFVAAFAHAVGNPTADPPGTNDFSCRPTPAHPHPVVLVHGTWENKYDNWAGLSGKLKARGHCVFALNYGGTEGEVIQGTGDIPTSARQLAAFVDRVLAATGARRVDVVGHSQGGMMPRYYIKNLGGAAKINTLVALVATNHGTTLHGLAELGRLFPALVGPCTACAQQIAGSDFIKALNAGGETHPAVRYVNIATKTDAITTPYTSAFLKPAPNVTNQTLQDFCPADQTEHVGITYNRPAAQLVLNALDPANTRPPAC</sequence>
<dbReference type="Gene3D" id="3.40.50.1820">
    <property type="entry name" value="alpha/beta hydrolase"/>
    <property type="match status" value="1"/>
</dbReference>
<name>A0A1M4ZGX7_STRHI</name>
<dbReference type="InterPro" id="IPR029058">
    <property type="entry name" value="AB_hydrolase_fold"/>
</dbReference>
<dbReference type="RefSeq" id="WP_073480900.1">
    <property type="nucleotide sequence ID" value="NZ_FQVN01000002.1"/>
</dbReference>
<dbReference type="SUPFAM" id="SSF53474">
    <property type="entry name" value="alpha/beta-Hydrolases"/>
    <property type="match status" value="1"/>
</dbReference>
<dbReference type="STRING" id="2017.SAMN05444320_102722"/>
<proteinExistence type="predicted"/>
<dbReference type="Pfam" id="PF01674">
    <property type="entry name" value="Lipase_2"/>
    <property type="match status" value="1"/>
</dbReference>
<feature type="chain" id="PRO_5009908597" evidence="1">
    <location>
        <begin position="34"/>
        <end position="298"/>
    </location>
</feature>
<keyword evidence="3" id="KW-1185">Reference proteome</keyword>
<dbReference type="InterPro" id="IPR002918">
    <property type="entry name" value="Lipase_EstA/Esterase_EstB"/>
</dbReference>
<dbReference type="PANTHER" id="PTHR32015">
    <property type="entry name" value="FASTING INDUCED LIPASE"/>
    <property type="match status" value="1"/>
</dbReference>
<dbReference type="AlphaFoldDB" id="A0A1M4ZGX7"/>
<dbReference type="EMBL" id="FQVN01000002">
    <property type="protein sequence ID" value="SHF16846.1"/>
    <property type="molecule type" value="Genomic_DNA"/>
</dbReference>
<dbReference type="Proteomes" id="UP000184501">
    <property type="component" value="Unassembled WGS sequence"/>
</dbReference>
<accession>A0A1M4ZGX7</accession>
<evidence type="ECO:0000313" key="2">
    <source>
        <dbReference type="EMBL" id="SHF16846.1"/>
    </source>
</evidence>
<gene>
    <name evidence="2" type="ORF">SAMN05444320_102722</name>
</gene>
<dbReference type="PANTHER" id="PTHR32015:SF1">
    <property type="entry name" value="LIPASE"/>
    <property type="match status" value="1"/>
</dbReference>
<protein>
    <submittedName>
        <fullName evidence="2">Lipase (Class 2)</fullName>
    </submittedName>
</protein>
<dbReference type="GO" id="GO:0016042">
    <property type="term" value="P:lipid catabolic process"/>
    <property type="evidence" value="ECO:0007669"/>
    <property type="project" value="InterPro"/>
</dbReference>
<dbReference type="GO" id="GO:0016298">
    <property type="term" value="F:lipase activity"/>
    <property type="evidence" value="ECO:0007669"/>
    <property type="project" value="TreeGrafter"/>
</dbReference>
<feature type="signal peptide" evidence="1">
    <location>
        <begin position="1"/>
        <end position="33"/>
    </location>
</feature>
<reference evidence="2 3" key="1">
    <citation type="submission" date="2016-11" db="EMBL/GenBank/DDBJ databases">
        <authorList>
            <person name="Jaros S."/>
            <person name="Januszkiewicz K."/>
            <person name="Wedrychowicz H."/>
        </authorList>
    </citation>
    <scope>NUCLEOTIDE SEQUENCE [LARGE SCALE GENOMIC DNA]</scope>
    <source>
        <strain evidence="2 3">DSM 44523</strain>
    </source>
</reference>
<organism evidence="2 3">
    <name type="scientific">Streptoalloteichus hindustanus</name>
    <dbReference type="NCBI Taxonomy" id="2017"/>
    <lineage>
        <taxon>Bacteria</taxon>
        <taxon>Bacillati</taxon>
        <taxon>Actinomycetota</taxon>
        <taxon>Actinomycetes</taxon>
        <taxon>Pseudonocardiales</taxon>
        <taxon>Pseudonocardiaceae</taxon>
        <taxon>Streptoalloteichus</taxon>
    </lineage>
</organism>